<keyword evidence="10" id="KW-1185">Reference proteome</keyword>
<evidence type="ECO:0000256" key="8">
    <source>
        <dbReference type="SAM" id="MobiDB-lite"/>
    </source>
</evidence>
<protein>
    <recommendedName>
        <fullName evidence="6">4-hydroxy-3-methoxy-5-polyprenylbenzoate decarboxylase</fullName>
    </recommendedName>
</protein>
<dbReference type="InParanoid" id="A0A066VR52"/>
<feature type="region of interest" description="Disordered" evidence="8">
    <location>
        <begin position="276"/>
        <end position="312"/>
    </location>
</feature>
<name>A0A066VR52_TILAU</name>
<comment type="caution">
    <text evidence="9">The sequence shown here is derived from an EMBL/GenBank/DDBJ whole genome shotgun (WGS) entry which is preliminary data.</text>
</comment>
<evidence type="ECO:0000256" key="7">
    <source>
        <dbReference type="HAMAP-Rule" id="MF_03111"/>
    </source>
</evidence>
<accession>A0A066VR52</accession>
<sequence length="312" mass="35315">MAKMVRSSVQILWQTARPNWVNASPSTLIRCAACRYISSSATSSLSTTTSLGAGTSQERQPLYEGHIHLSPVQRAFMAVGSALASFHKPARADMIAVLSEVSGQAFLPKLRDQMLQSDEGRRLLIQRPAINSETVDMNYLRSLKEGTFGKAYVDWLDWCAVSPDTREPVRYIDDTELRYVMQRYRESHDFYHLLCRMPVSQMGETVVKYFEAAHFGLPVAYLSSIAGPTRLSIQELSLLPRLVSWATNLGRTARPLIGVYWEEKWELPFDQVRKDLGMTEPPTTLPYEPRRGKSRKPAWPTRIVEAQTSSRS</sequence>
<feature type="binding site" evidence="7">
    <location>
        <position position="189"/>
    </location>
    <ligand>
        <name>Zn(2+)</name>
        <dbReference type="ChEBI" id="CHEBI:29105"/>
    </ligand>
</feature>
<reference evidence="9 10" key="1">
    <citation type="submission" date="2014-05" db="EMBL/GenBank/DDBJ databases">
        <title>Draft genome sequence of a rare smut relative, Tilletiaria anomala UBC 951.</title>
        <authorList>
            <consortium name="DOE Joint Genome Institute"/>
            <person name="Toome M."/>
            <person name="Kuo A."/>
            <person name="Henrissat B."/>
            <person name="Lipzen A."/>
            <person name="Tritt A."/>
            <person name="Yoshinaga Y."/>
            <person name="Zane M."/>
            <person name="Barry K."/>
            <person name="Grigoriev I.V."/>
            <person name="Spatafora J.W."/>
            <person name="Aimea M.C."/>
        </authorList>
    </citation>
    <scope>NUCLEOTIDE SEQUENCE [LARGE SCALE GENOMIC DNA]</scope>
    <source>
        <strain evidence="9 10">UBC 951</strain>
    </source>
</reference>
<keyword evidence="4 7" id="KW-0472">Membrane</keyword>
<feature type="binding site" evidence="7">
    <location>
        <position position="188"/>
    </location>
    <ligand>
        <name>Zn(2+)</name>
        <dbReference type="ChEBI" id="CHEBI:29105"/>
    </ligand>
</feature>
<feature type="binding site" evidence="7">
    <location>
        <position position="204"/>
    </location>
    <ligand>
        <name>Zn(2+)</name>
        <dbReference type="ChEBI" id="CHEBI:29105"/>
    </ligand>
</feature>
<evidence type="ECO:0000313" key="9">
    <source>
        <dbReference type="EMBL" id="KDN41065.1"/>
    </source>
</evidence>
<dbReference type="UniPathway" id="UPA00232"/>
<dbReference type="FunCoup" id="A0A066VR52">
    <property type="interactions" value="284"/>
</dbReference>
<dbReference type="AlphaFoldDB" id="A0A066VR52"/>
<evidence type="ECO:0000256" key="2">
    <source>
        <dbReference type="ARBA" id="ARBA00022792"/>
    </source>
</evidence>
<evidence type="ECO:0000256" key="6">
    <source>
        <dbReference type="ARBA" id="ARBA00081568"/>
    </source>
</evidence>
<dbReference type="OMA" id="YYERHFH"/>
<dbReference type="HOGENOM" id="CLU_061241_0_1_1"/>
<dbReference type="RefSeq" id="XP_013241581.1">
    <property type="nucleotide sequence ID" value="XM_013386127.1"/>
</dbReference>
<evidence type="ECO:0000256" key="1">
    <source>
        <dbReference type="ARBA" id="ARBA00022688"/>
    </source>
</evidence>
<dbReference type="Proteomes" id="UP000027361">
    <property type="component" value="Unassembled WGS sequence"/>
</dbReference>
<evidence type="ECO:0000313" key="10">
    <source>
        <dbReference type="Proteomes" id="UP000027361"/>
    </source>
</evidence>
<evidence type="ECO:0000256" key="4">
    <source>
        <dbReference type="ARBA" id="ARBA00023136"/>
    </source>
</evidence>
<dbReference type="Pfam" id="PF05019">
    <property type="entry name" value="Coq4"/>
    <property type="match status" value="1"/>
</dbReference>
<feature type="binding site" evidence="7">
    <location>
        <position position="192"/>
    </location>
    <ligand>
        <name>Zn(2+)</name>
        <dbReference type="ChEBI" id="CHEBI:29105"/>
    </ligand>
</feature>
<comment type="cofactor">
    <cofactor evidence="7">
        <name>Zn(2+)</name>
        <dbReference type="ChEBI" id="CHEBI:29105"/>
    </cofactor>
</comment>
<proteinExistence type="inferred from homology"/>
<keyword evidence="3 7" id="KW-0496">Mitochondrion</keyword>
<keyword evidence="1 7" id="KW-0831">Ubiquinone biosynthesis</keyword>
<dbReference type="GO" id="GO:0031314">
    <property type="term" value="C:extrinsic component of mitochondrial inner membrane"/>
    <property type="evidence" value="ECO:0007669"/>
    <property type="project" value="UniProtKB-UniRule"/>
</dbReference>
<dbReference type="HAMAP" id="MF_03111">
    <property type="entry name" value="Coq4"/>
    <property type="match status" value="1"/>
</dbReference>
<dbReference type="PANTHER" id="PTHR12922">
    <property type="entry name" value="UBIQUINONE BIOSYNTHESIS PROTEIN"/>
    <property type="match status" value="1"/>
</dbReference>
<comment type="subcellular location">
    <subcellularLocation>
        <location evidence="7">Mitochondrion inner membrane</location>
        <topology evidence="7">Peripheral membrane protein</topology>
        <orientation evidence="7">Matrix side</orientation>
    </subcellularLocation>
</comment>
<keyword evidence="7" id="KW-0479">Metal-binding</keyword>
<dbReference type="OrthoDB" id="4249at2759"/>
<dbReference type="InterPro" id="IPR027540">
    <property type="entry name" value="Coq4_euk"/>
</dbReference>
<organism evidence="9 10">
    <name type="scientific">Tilletiaria anomala (strain ATCC 24038 / CBS 436.72 / UBC 951)</name>
    <dbReference type="NCBI Taxonomy" id="1037660"/>
    <lineage>
        <taxon>Eukaryota</taxon>
        <taxon>Fungi</taxon>
        <taxon>Dikarya</taxon>
        <taxon>Basidiomycota</taxon>
        <taxon>Ustilaginomycotina</taxon>
        <taxon>Exobasidiomycetes</taxon>
        <taxon>Georgefischeriales</taxon>
        <taxon>Tilletiariaceae</taxon>
        <taxon>Tilletiaria</taxon>
    </lineage>
</organism>
<comment type="catalytic activity">
    <reaction evidence="7">
        <text>a 4-hydroxy-3-methoxy-5-(all-trans-polyprenyl)benzoate + H(+) = a 2-methoxy-6-(all-trans-polyprenyl)phenol + CO2</text>
        <dbReference type="Rhea" id="RHEA:81179"/>
        <dbReference type="Rhea" id="RHEA-COMP:9551"/>
        <dbReference type="Rhea" id="RHEA-COMP:10931"/>
        <dbReference type="ChEBI" id="CHEBI:15378"/>
        <dbReference type="ChEBI" id="CHEBI:16526"/>
        <dbReference type="ChEBI" id="CHEBI:62731"/>
        <dbReference type="ChEBI" id="CHEBI:84443"/>
        <dbReference type="EC" id="4.1.1.130"/>
    </reaction>
</comment>
<dbReference type="STRING" id="1037660.A0A066VR52"/>
<comment type="function">
    <text evidence="7">Lyase that catalyzes the C1-decarboxylation of 4-hydroxy-3-methoxy-5-(all-trans-polyprenyl)benzoic acid into 2-methoxy-6-(all-trans-polyprenyl)phenol during ubiquinone biosynthesis.</text>
</comment>
<evidence type="ECO:0000256" key="3">
    <source>
        <dbReference type="ARBA" id="ARBA00023128"/>
    </source>
</evidence>
<evidence type="ECO:0000256" key="5">
    <source>
        <dbReference type="ARBA" id="ARBA00023239"/>
    </source>
</evidence>
<comment type="pathway">
    <text evidence="7">Cofactor biosynthesis; ubiquinone biosynthesis.</text>
</comment>
<keyword evidence="7" id="KW-0862">Zinc</keyword>
<comment type="similarity">
    <text evidence="7">Belongs to the COQ4 family.</text>
</comment>
<dbReference type="GO" id="GO:0120539">
    <property type="term" value="F:4-hydroxy-3-methoxy-5-polyprenylbenzoate decarboxylase activity"/>
    <property type="evidence" value="ECO:0007669"/>
    <property type="project" value="UniProtKB-EC"/>
</dbReference>
<dbReference type="GeneID" id="25266636"/>
<keyword evidence="5 7" id="KW-0456">Lyase</keyword>
<gene>
    <name evidence="7" type="primary">COQ4</name>
    <name evidence="9" type="ORF">K437DRAFT_275555</name>
</gene>
<comment type="subunit">
    <text evidence="7">Component of a multi-subunit COQ enzyme complex, composed of at least COQ3, COQ4, COQ5, COQ6, COQ7 and COQ9.</text>
</comment>
<dbReference type="GO" id="GO:0008270">
    <property type="term" value="F:zinc ion binding"/>
    <property type="evidence" value="ECO:0007669"/>
    <property type="project" value="UniProtKB-UniRule"/>
</dbReference>
<dbReference type="EMBL" id="JMSN01000084">
    <property type="protein sequence ID" value="KDN41065.1"/>
    <property type="molecule type" value="Genomic_DNA"/>
</dbReference>
<dbReference type="PANTHER" id="PTHR12922:SF7">
    <property type="entry name" value="UBIQUINONE BIOSYNTHESIS PROTEIN COQ4 HOMOLOG, MITOCHONDRIAL"/>
    <property type="match status" value="1"/>
</dbReference>
<dbReference type="InterPro" id="IPR007715">
    <property type="entry name" value="Coq4"/>
</dbReference>
<keyword evidence="2 7" id="KW-0999">Mitochondrion inner membrane</keyword>